<proteinExistence type="predicted"/>
<evidence type="ECO:0000313" key="1">
    <source>
        <dbReference type="EMBL" id="GIZ02686.1"/>
    </source>
</evidence>
<protein>
    <submittedName>
        <fullName evidence="1">Uncharacterized protein</fullName>
    </submittedName>
</protein>
<dbReference type="Proteomes" id="UP001054945">
    <property type="component" value="Unassembled WGS sequence"/>
</dbReference>
<dbReference type="AlphaFoldDB" id="A0AAV4Y5F7"/>
<organism evidence="1 2">
    <name type="scientific">Caerostris extrusa</name>
    <name type="common">Bark spider</name>
    <name type="synonym">Caerostris bankana</name>
    <dbReference type="NCBI Taxonomy" id="172846"/>
    <lineage>
        <taxon>Eukaryota</taxon>
        <taxon>Metazoa</taxon>
        <taxon>Ecdysozoa</taxon>
        <taxon>Arthropoda</taxon>
        <taxon>Chelicerata</taxon>
        <taxon>Arachnida</taxon>
        <taxon>Araneae</taxon>
        <taxon>Araneomorphae</taxon>
        <taxon>Entelegynae</taxon>
        <taxon>Araneoidea</taxon>
        <taxon>Araneidae</taxon>
        <taxon>Caerostris</taxon>
    </lineage>
</organism>
<reference evidence="1 2" key="1">
    <citation type="submission" date="2021-06" db="EMBL/GenBank/DDBJ databases">
        <title>Caerostris extrusa draft genome.</title>
        <authorList>
            <person name="Kono N."/>
            <person name="Arakawa K."/>
        </authorList>
    </citation>
    <scope>NUCLEOTIDE SEQUENCE [LARGE SCALE GENOMIC DNA]</scope>
</reference>
<accession>A0AAV4Y5F7</accession>
<evidence type="ECO:0000313" key="2">
    <source>
        <dbReference type="Proteomes" id="UP001054945"/>
    </source>
</evidence>
<name>A0AAV4Y5F7_CAEEX</name>
<comment type="caution">
    <text evidence="1">The sequence shown here is derived from an EMBL/GenBank/DDBJ whole genome shotgun (WGS) entry which is preliminary data.</text>
</comment>
<sequence>MSFLVDRIHQENFFLNSCFRRRIDRARTCALGFRKWSWRVPPGGPFWGGQWPGKGLASLGSFLFTAALFYRCLTKNMSFLVNRSHQGEFLSQRQLPVLQTTPSHTAAQVHSIWKEVSFFSDEINQKKAKNQVH</sequence>
<gene>
    <name evidence="1" type="ORF">CEXT_313341</name>
</gene>
<keyword evidence="2" id="KW-1185">Reference proteome</keyword>
<dbReference type="EMBL" id="BPLR01001492">
    <property type="protein sequence ID" value="GIZ02686.1"/>
    <property type="molecule type" value="Genomic_DNA"/>
</dbReference>